<keyword evidence="2" id="KW-1185">Reference proteome</keyword>
<reference evidence="1 2" key="1">
    <citation type="submission" date="2023-03" db="EMBL/GenBank/DDBJ databases">
        <title>High recombination rates correlate with genetic variation in Cardiocondyla obscurior ants.</title>
        <authorList>
            <person name="Errbii M."/>
        </authorList>
    </citation>
    <scope>NUCLEOTIDE SEQUENCE [LARGE SCALE GENOMIC DNA]</scope>
    <source>
        <strain evidence="1">Alpha-2009</strain>
        <tissue evidence="1">Whole body</tissue>
    </source>
</reference>
<proteinExistence type="predicted"/>
<dbReference type="Proteomes" id="UP001430953">
    <property type="component" value="Unassembled WGS sequence"/>
</dbReference>
<name>A0AAW2FWP7_9HYME</name>
<evidence type="ECO:0000313" key="1">
    <source>
        <dbReference type="EMBL" id="KAL0119868.1"/>
    </source>
</evidence>
<accession>A0AAW2FWP7</accession>
<gene>
    <name evidence="1" type="ORF">PUN28_007947</name>
</gene>
<comment type="caution">
    <text evidence="1">The sequence shown here is derived from an EMBL/GenBank/DDBJ whole genome shotgun (WGS) entry which is preliminary data.</text>
</comment>
<protein>
    <submittedName>
        <fullName evidence="1">Uncharacterized protein</fullName>
    </submittedName>
</protein>
<dbReference type="AlphaFoldDB" id="A0AAW2FWP7"/>
<evidence type="ECO:0000313" key="2">
    <source>
        <dbReference type="Proteomes" id="UP001430953"/>
    </source>
</evidence>
<organism evidence="1 2">
    <name type="scientific">Cardiocondyla obscurior</name>
    <dbReference type="NCBI Taxonomy" id="286306"/>
    <lineage>
        <taxon>Eukaryota</taxon>
        <taxon>Metazoa</taxon>
        <taxon>Ecdysozoa</taxon>
        <taxon>Arthropoda</taxon>
        <taxon>Hexapoda</taxon>
        <taxon>Insecta</taxon>
        <taxon>Pterygota</taxon>
        <taxon>Neoptera</taxon>
        <taxon>Endopterygota</taxon>
        <taxon>Hymenoptera</taxon>
        <taxon>Apocrita</taxon>
        <taxon>Aculeata</taxon>
        <taxon>Formicoidea</taxon>
        <taxon>Formicidae</taxon>
        <taxon>Myrmicinae</taxon>
        <taxon>Cardiocondyla</taxon>
    </lineage>
</organism>
<dbReference type="EMBL" id="JADYXP020000007">
    <property type="protein sequence ID" value="KAL0119868.1"/>
    <property type="molecule type" value="Genomic_DNA"/>
</dbReference>
<sequence length="128" mass="14336">MTSAPLISSPQASPGTFRFLNKSRCCPVFIHFPLSVFPKTYQTLPVLFTSISTRFEVCRKLSRYNNWRDRCRSADIVPGNSTSSSCSFLRCAFHVNTSTAEVPYTAAITMKILQSARAQFLQIAAMEL</sequence>